<dbReference type="GO" id="GO:0005634">
    <property type="term" value="C:nucleus"/>
    <property type="evidence" value="ECO:0007669"/>
    <property type="project" value="UniProtKB-SubCell"/>
</dbReference>
<evidence type="ECO:0000313" key="3">
    <source>
        <dbReference type="EMBL" id="KAF7812001.1"/>
    </source>
</evidence>
<keyword evidence="4" id="KW-1185">Reference proteome</keyword>
<organism evidence="3 4">
    <name type="scientific">Senna tora</name>
    <dbReference type="NCBI Taxonomy" id="362788"/>
    <lineage>
        <taxon>Eukaryota</taxon>
        <taxon>Viridiplantae</taxon>
        <taxon>Streptophyta</taxon>
        <taxon>Embryophyta</taxon>
        <taxon>Tracheophyta</taxon>
        <taxon>Spermatophyta</taxon>
        <taxon>Magnoliopsida</taxon>
        <taxon>eudicotyledons</taxon>
        <taxon>Gunneridae</taxon>
        <taxon>Pentapetalae</taxon>
        <taxon>rosids</taxon>
        <taxon>fabids</taxon>
        <taxon>Fabales</taxon>
        <taxon>Fabaceae</taxon>
        <taxon>Caesalpinioideae</taxon>
        <taxon>Cassia clade</taxon>
        <taxon>Senna</taxon>
    </lineage>
</organism>
<keyword evidence="1" id="KW-0539">Nucleus</keyword>
<proteinExistence type="inferred from homology"/>
<feature type="domain" description="MULE transposase" evidence="2">
    <location>
        <begin position="57"/>
        <end position="112"/>
    </location>
</feature>
<dbReference type="InterPro" id="IPR018289">
    <property type="entry name" value="MULE_transposase_dom"/>
</dbReference>
<comment type="caution">
    <text evidence="3">The sequence shown here is derived from an EMBL/GenBank/DDBJ whole genome shotgun (WGS) entry which is preliminary data.</text>
</comment>
<dbReference type="PANTHER" id="PTHR31669:SF263">
    <property type="entry name" value="PROTEIN FAR1-RELATED SEQUENCE"/>
    <property type="match status" value="1"/>
</dbReference>
<keyword evidence="1" id="KW-0479">Metal-binding</keyword>
<dbReference type="OrthoDB" id="1413676at2759"/>
<gene>
    <name evidence="3" type="ORF">G2W53_032977</name>
</gene>
<evidence type="ECO:0000256" key="1">
    <source>
        <dbReference type="RuleBase" id="RU367018"/>
    </source>
</evidence>
<dbReference type="GO" id="GO:0008270">
    <property type="term" value="F:zinc ion binding"/>
    <property type="evidence" value="ECO:0007669"/>
    <property type="project" value="UniProtKB-UniRule"/>
</dbReference>
<dbReference type="GO" id="GO:0006355">
    <property type="term" value="P:regulation of DNA-templated transcription"/>
    <property type="evidence" value="ECO:0007669"/>
    <property type="project" value="UniProtKB-UniRule"/>
</dbReference>
<dbReference type="EMBL" id="JAAIUW010000010">
    <property type="protein sequence ID" value="KAF7812001.1"/>
    <property type="molecule type" value="Genomic_DNA"/>
</dbReference>
<comment type="subcellular location">
    <subcellularLocation>
        <location evidence="1">Nucleus</location>
    </subcellularLocation>
</comment>
<comment type="function">
    <text evidence="1">Putative transcription activator involved in regulating light control of development.</text>
</comment>
<keyword evidence="1" id="KW-0863">Zinc-finger</keyword>
<evidence type="ECO:0000313" key="4">
    <source>
        <dbReference type="Proteomes" id="UP000634136"/>
    </source>
</evidence>
<keyword evidence="1" id="KW-0862">Zinc</keyword>
<protein>
    <recommendedName>
        <fullName evidence="1">Protein FAR1-RELATED SEQUENCE</fullName>
    </recommendedName>
</protein>
<comment type="similarity">
    <text evidence="1">Belongs to the FHY3/FAR1 family.</text>
</comment>
<dbReference type="Proteomes" id="UP000634136">
    <property type="component" value="Unassembled WGS sequence"/>
</dbReference>
<name>A0A834WAM5_9FABA</name>
<dbReference type="Pfam" id="PF10551">
    <property type="entry name" value="MULE"/>
    <property type="match status" value="1"/>
</dbReference>
<dbReference type="InterPro" id="IPR031052">
    <property type="entry name" value="FHY3/FAR1"/>
</dbReference>
<reference evidence="3" key="1">
    <citation type="submission" date="2020-09" db="EMBL/GenBank/DDBJ databases">
        <title>Genome-Enabled Discovery of Anthraquinone Biosynthesis in Senna tora.</title>
        <authorList>
            <person name="Kang S.-H."/>
            <person name="Pandey R.P."/>
            <person name="Lee C.-M."/>
            <person name="Sim J.-S."/>
            <person name="Jeong J.-T."/>
            <person name="Choi B.-S."/>
            <person name="Jung M."/>
            <person name="Ginzburg D."/>
            <person name="Zhao K."/>
            <person name="Won S.Y."/>
            <person name="Oh T.-J."/>
            <person name="Yu Y."/>
            <person name="Kim N.-H."/>
            <person name="Lee O.R."/>
            <person name="Lee T.-H."/>
            <person name="Bashyal P."/>
            <person name="Kim T.-S."/>
            <person name="Lee W.-H."/>
            <person name="Kawkins C."/>
            <person name="Kim C.-K."/>
            <person name="Kim J.S."/>
            <person name="Ahn B.O."/>
            <person name="Rhee S.Y."/>
            <person name="Sohng J.K."/>
        </authorList>
    </citation>
    <scope>NUCLEOTIDE SEQUENCE</scope>
    <source>
        <tissue evidence="3">Leaf</tissue>
    </source>
</reference>
<evidence type="ECO:0000259" key="2">
    <source>
        <dbReference type="Pfam" id="PF10551"/>
    </source>
</evidence>
<dbReference type="AlphaFoldDB" id="A0A834WAM5"/>
<dbReference type="PANTHER" id="PTHR31669">
    <property type="entry name" value="PROTEIN FAR1-RELATED SEQUENCE 10-RELATED"/>
    <property type="match status" value="1"/>
</dbReference>
<sequence>MKVENKDAENDTMALLKHCEDAKKDDSKFKYAYTVDNEGKLQHIFWSPSPCFDWYTKYGYVVVFDTTYKTFVSLMDKPPKTILTDQDPWMTEAISKDMSSTKHSFCIWNITSKFSVIAKYNLESNKHVKGLYHVKDYWALPYLRDHFFGGMTTTGRSESINAFIKRFINSQTSLSTFFKQVDFAIEDIQRKEEHDAMLVKCRGSSLKTISPLQEQAHGVLT</sequence>
<accession>A0A834WAM5</accession>